<evidence type="ECO:0000256" key="5">
    <source>
        <dbReference type="PROSITE-ProRule" id="PRU00560"/>
    </source>
</evidence>
<evidence type="ECO:0000256" key="1">
    <source>
        <dbReference type="ARBA" id="ARBA00022741"/>
    </source>
</evidence>
<dbReference type="GO" id="GO:0005829">
    <property type="term" value="C:cytosol"/>
    <property type="evidence" value="ECO:0007669"/>
    <property type="project" value="TreeGrafter"/>
</dbReference>
<dbReference type="GO" id="GO:0043138">
    <property type="term" value="F:3'-5' DNA helicase activity"/>
    <property type="evidence" value="ECO:0007669"/>
    <property type="project" value="TreeGrafter"/>
</dbReference>
<feature type="coiled-coil region" evidence="6">
    <location>
        <begin position="47"/>
        <end position="123"/>
    </location>
</feature>
<dbReference type="InterPro" id="IPR014016">
    <property type="entry name" value="UvrD-like_ATP-bd"/>
</dbReference>
<keyword evidence="1 5" id="KW-0547">Nucleotide-binding</keyword>
<evidence type="ECO:0000313" key="8">
    <source>
        <dbReference type="EMBL" id="PWG00427.1"/>
    </source>
</evidence>
<dbReference type="GO" id="GO:0005524">
    <property type="term" value="F:ATP binding"/>
    <property type="evidence" value="ECO:0007669"/>
    <property type="project" value="UniProtKB-UniRule"/>
</dbReference>
<dbReference type="OrthoDB" id="9787585at2"/>
<dbReference type="AlphaFoldDB" id="A0A2V1MZM0"/>
<gene>
    <name evidence="8" type="ORF">DCM90_05745</name>
</gene>
<dbReference type="PANTHER" id="PTHR11070:SF17">
    <property type="entry name" value="DNA HELICASE IV"/>
    <property type="match status" value="1"/>
</dbReference>
<dbReference type="InterPro" id="IPR027417">
    <property type="entry name" value="P-loop_NTPase"/>
</dbReference>
<name>A0A2V1MZM0_9LACO</name>
<keyword evidence="9" id="KW-1185">Reference proteome</keyword>
<dbReference type="Gene3D" id="3.40.50.300">
    <property type="entry name" value="P-loop containing nucleotide triphosphate hydrolases"/>
    <property type="match status" value="2"/>
</dbReference>
<dbReference type="InterPro" id="IPR000212">
    <property type="entry name" value="DNA_helicase_UvrD/REP"/>
</dbReference>
<dbReference type="Pfam" id="PF13245">
    <property type="entry name" value="AAA_19"/>
    <property type="match status" value="1"/>
</dbReference>
<reference evidence="8 9" key="1">
    <citation type="journal article" date="2018" name="Int. J. Syst. Evol. Microbiol.">
        <title>Lactobacillus bambusae sp. nov., isolated from a traditional fermented Ma-bamboo shoots of Taiwan.</title>
        <authorList>
            <person name="Wang L.-T."/>
        </authorList>
    </citation>
    <scope>NUCLEOTIDE SEQUENCE [LARGE SCALE GENOMIC DNA]</scope>
    <source>
        <strain evidence="8 9">BS-W1</strain>
    </source>
</reference>
<keyword evidence="3 5" id="KW-0347">Helicase</keyword>
<evidence type="ECO:0000256" key="2">
    <source>
        <dbReference type="ARBA" id="ARBA00022801"/>
    </source>
</evidence>
<evidence type="ECO:0000259" key="7">
    <source>
        <dbReference type="PROSITE" id="PS51198"/>
    </source>
</evidence>
<protein>
    <recommendedName>
        <fullName evidence="7">UvrD-like helicase ATP-binding domain-containing protein</fullName>
    </recommendedName>
</protein>
<dbReference type="Proteomes" id="UP000245080">
    <property type="component" value="Unassembled WGS sequence"/>
</dbReference>
<keyword evidence="6" id="KW-0175">Coiled coil</keyword>
<evidence type="ECO:0000256" key="4">
    <source>
        <dbReference type="ARBA" id="ARBA00022840"/>
    </source>
</evidence>
<keyword evidence="4 5" id="KW-0067">ATP-binding</keyword>
<dbReference type="PROSITE" id="PS51198">
    <property type="entry name" value="UVRD_HELICASE_ATP_BIND"/>
    <property type="match status" value="1"/>
</dbReference>
<dbReference type="SUPFAM" id="SSF52540">
    <property type="entry name" value="P-loop containing nucleoside triphosphate hydrolases"/>
    <property type="match status" value="1"/>
</dbReference>
<proteinExistence type="predicted"/>
<evidence type="ECO:0000313" key="9">
    <source>
        <dbReference type="Proteomes" id="UP000245080"/>
    </source>
</evidence>
<dbReference type="GO" id="GO:0003677">
    <property type="term" value="F:DNA binding"/>
    <property type="evidence" value="ECO:0007669"/>
    <property type="project" value="InterPro"/>
</dbReference>
<organism evidence="8 9">
    <name type="scientific">Levilactobacillus bambusae</name>
    <dbReference type="NCBI Taxonomy" id="2024736"/>
    <lineage>
        <taxon>Bacteria</taxon>
        <taxon>Bacillati</taxon>
        <taxon>Bacillota</taxon>
        <taxon>Bacilli</taxon>
        <taxon>Lactobacillales</taxon>
        <taxon>Lactobacillaceae</taxon>
        <taxon>Levilactobacillus</taxon>
    </lineage>
</organism>
<accession>A0A2V1MZM0</accession>
<keyword evidence="2 5" id="KW-0378">Hydrolase</keyword>
<evidence type="ECO:0000256" key="6">
    <source>
        <dbReference type="SAM" id="Coils"/>
    </source>
</evidence>
<dbReference type="GO" id="GO:0000725">
    <property type="term" value="P:recombinational repair"/>
    <property type="evidence" value="ECO:0007669"/>
    <property type="project" value="TreeGrafter"/>
</dbReference>
<evidence type="ECO:0000256" key="3">
    <source>
        <dbReference type="ARBA" id="ARBA00022806"/>
    </source>
</evidence>
<dbReference type="EMBL" id="QCXQ01000002">
    <property type="protein sequence ID" value="PWG00427.1"/>
    <property type="molecule type" value="Genomic_DNA"/>
</dbReference>
<dbReference type="PANTHER" id="PTHR11070">
    <property type="entry name" value="UVRD / RECB / PCRA DNA HELICASE FAMILY MEMBER"/>
    <property type="match status" value="1"/>
</dbReference>
<feature type="domain" description="UvrD-like helicase ATP-binding" evidence="7">
    <location>
        <begin position="238"/>
        <end position="506"/>
    </location>
</feature>
<feature type="binding site" evidence="5">
    <location>
        <begin position="259"/>
        <end position="266"/>
    </location>
    <ligand>
        <name>ATP</name>
        <dbReference type="ChEBI" id="CHEBI:30616"/>
    </ligand>
</feature>
<sequence>MTSPSSTSLSHIPPTIYSLELRRTPAILSFRGDQMENLEQTHLTKVVAFLSSELDRLDQLINTIEQEGRETKANLAQDTRLNFDSFADNVDTFANIESGNRQIDALNAKVDRARSQQRKANLLLPQAYFARIDLDFGDAVSEPFYLGKVGYAKPDEENIVYDWRTPLADVYYAGKQGPTSYVANGRTISVNLTLRRQFQIQNNHLLGVMDTTAAINDPVLLEILAAPHSDSLKDITTTIQAEQNAVIRNLSADVLLVDGVAGSGKTSVLLQRIAYLRYVHREDWQPDDFLLLTPNTIFAQYIKDVLPALGEQNPSALTFNNYLVKLSHYFGVSLSETDLSYNQYLSKINAILDQPAPKSLDRFIPGISQTDDAEPIIARLQLLWRRQVAGDDIPDDFSSWLPWDPIFRCLGLAAPSPLQLLYTVLLITQFRQDNIKALFVDEVQDYSEDQMLLMMTVFKASHLTLVGDHNQTLDGHSFDPQSLQHQFAVHNRKVTAVSLLTSYRSTGAITRYFGQFSGLPNGSFIRPIQPEGNAPLILDHYSVSDLASLIRQQATETTGTFAILVSDASSAQALYDLLGDRLSLSIAVISAQDRDRPETNVQIIPLAIAKGLEFDRVIIVNFQDRYFSDAEFGPHRKYVAASRATQTLTIINKLTTDE</sequence>
<comment type="caution">
    <text evidence="8">The sequence shown here is derived from an EMBL/GenBank/DDBJ whole genome shotgun (WGS) entry which is preliminary data.</text>
</comment>
<dbReference type="GO" id="GO:0016787">
    <property type="term" value="F:hydrolase activity"/>
    <property type="evidence" value="ECO:0007669"/>
    <property type="project" value="UniProtKB-UniRule"/>
</dbReference>